<feature type="compositionally biased region" description="Low complexity" evidence="1">
    <location>
        <begin position="265"/>
        <end position="285"/>
    </location>
</feature>
<evidence type="ECO:0000313" key="3">
    <source>
        <dbReference type="Proteomes" id="UP000184096"/>
    </source>
</evidence>
<accession>A0A1M7UAM2</accession>
<feature type="region of interest" description="Disordered" evidence="1">
    <location>
        <begin position="62"/>
        <end position="102"/>
    </location>
</feature>
<proteinExistence type="predicted"/>
<feature type="compositionally biased region" description="Basic residues" evidence="1">
    <location>
        <begin position="1"/>
        <end position="20"/>
    </location>
</feature>
<protein>
    <submittedName>
        <fullName evidence="2">Uncharacterized protein</fullName>
    </submittedName>
</protein>
<feature type="region of interest" description="Disordered" evidence="1">
    <location>
        <begin position="216"/>
        <end position="291"/>
    </location>
</feature>
<evidence type="ECO:0000313" key="2">
    <source>
        <dbReference type="EMBL" id="SHN79978.1"/>
    </source>
</evidence>
<reference evidence="3" key="1">
    <citation type="submission" date="2016-11" db="EMBL/GenBank/DDBJ databases">
        <authorList>
            <person name="Varghese N."/>
            <person name="Submissions S."/>
        </authorList>
    </citation>
    <scope>NUCLEOTIDE SEQUENCE [LARGE SCALE GENOMIC DNA]</scope>
    <source>
        <strain evidence="3">GAS401</strain>
    </source>
</reference>
<keyword evidence="3" id="KW-1185">Reference proteome</keyword>
<dbReference type="AlphaFoldDB" id="A0A1M7UAM2"/>
<feature type="region of interest" description="Disordered" evidence="1">
    <location>
        <begin position="152"/>
        <end position="172"/>
    </location>
</feature>
<sequence>MKRCGKSAPRVRQRNRHGKPHREQDRIGMATRVVRESENARGSDVRLAVRVGCSRQRASAVPEEWPPRLGRSNAGKALQNPAYRPADTDNEGFGGNAPDPSPFQGHGGRPCFGAMLCLASAISPLYCLGNRPNIGIGQGERLEPRIVLHPGCHSTRRHRGRRCRMRRGKQRDLRASIQPRVEPGRAAVQDHVRHHQRGHDHRPLHRIFRLAPAAACSHDSRRDGPTGSAGGCATGRAGPPECNRAGPIGPDHRGRPHAAATGAPARTGSVGRTTTRATRAAAGSGRSDRLRHSLRRAYHRSLHRDLRTPAEQRPITT</sequence>
<feature type="compositionally biased region" description="Basic residues" evidence="1">
    <location>
        <begin position="154"/>
        <end position="169"/>
    </location>
</feature>
<dbReference type="Proteomes" id="UP000184096">
    <property type="component" value="Chromosome I"/>
</dbReference>
<organism evidence="2 3">
    <name type="scientific">Bradyrhizobium erythrophlei</name>
    <dbReference type="NCBI Taxonomy" id="1437360"/>
    <lineage>
        <taxon>Bacteria</taxon>
        <taxon>Pseudomonadati</taxon>
        <taxon>Pseudomonadota</taxon>
        <taxon>Alphaproteobacteria</taxon>
        <taxon>Hyphomicrobiales</taxon>
        <taxon>Nitrobacteraceae</taxon>
        <taxon>Bradyrhizobium</taxon>
    </lineage>
</organism>
<name>A0A1M7UAM2_9BRAD</name>
<feature type="region of interest" description="Disordered" evidence="1">
    <location>
        <begin position="298"/>
        <end position="317"/>
    </location>
</feature>
<dbReference type="EMBL" id="LT670849">
    <property type="protein sequence ID" value="SHN79978.1"/>
    <property type="molecule type" value="Genomic_DNA"/>
</dbReference>
<evidence type="ECO:0000256" key="1">
    <source>
        <dbReference type="SAM" id="MobiDB-lite"/>
    </source>
</evidence>
<feature type="region of interest" description="Disordered" evidence="1">
    <location>
        <begin position="1"/>
        <end position="30"/>
    </location>
</feature>
<gene>
    <name evidence="2" type="ORF">SAMN05444170_4176</name>
</gene>